<organism evidence="1 2">
    <name type="scientific">Collimonas pratensis</name>
    <dbReference type="NCBI Taxonomy" id="279113"/>
    <lineage>
        <taxon>Bacteria</taxon>
        <taxon>Pseudomonadati</taxon>
        <taxon>Pseudomonadota</taxon>
        <taxon>Betaproteobacteria</taxon>
        <taxon>Burkholderiales</taxon>
        <taxon>Oxalobacteraceae</taxon>
        <taxon>Collimonas</taxon>
    </lineage>
</organism>
<gene>
    <name evidence="1" type="ORF">CPter91_0418</name>
</gene>
<dbReference type="KEGG" id="cpra:CPter91_0418"/>
<evidence type="ECO:0000313" key="1">
    <source>
        <dbReference type="EMBL" id="AMP02817.1"/>
    </source>
</evidence>
<name>A0A127PYF4_9BURK</name>
<reference evidence="1 2" key="1">
    <citation type="submission" date="2015-11" db="EMBL/GenBank/DDBJ databases">
        <title>Exploring the genomic traits of fungus-feeding bacterial genus Collimonas.</title>
        <authorList>
            <person name="Song C."/>
            <person name="Schmidt R."/>
            <person name="de Jager V."/>
            <person name="Krzyzanowska D."/>
            <person name="Jongedijk E."/>
            <person name="Cankar K."/>
            <person name="Beekwilder J."/>
            <person name="van Veen A."/>
            <person name="de Boer W."/>
            <person name="van Veen J.A."/>
            <person name="Garbeva P."/>
        </authorList>
    </citation>
    <scope>NUCLEOTIDE SEQUENCE [LARGE SCALE GENOMIC DNA]</scope>
    <source>
        <strain evidence="1 2">Ter91</strain>
    </source>
</reference>
<dbReference type="PATRIC" id="fig|279113.9.peg.427"/>
<dbReference type="Proteomes" id="UP000074561">
    <property type="component" value="Chromosome"/>
</dbReference>
<dbReference type="AlphaFoldDB" id="A0A127PYF4"/>
<accession>A0A127PYF4</accession>
<dbReference type="EMBL" id="CP013234">
    <property type="protein sequence ID" value="AMP02817.1"/>
    <property type="molecule type" value="Genomic_DNA"/>
</dbReference>
<protein>
    <submittedName>
        <fullName evidence="1">Uncharacterized protein</fullName>
    </submittedName>
</protein>
<proteinExistence type="predicted"/>
<sequence length="53" mass="6369">MNGTETFLRPELLWEIDSKGTFQVGLRYEMHRYKINSDTYTRTSPTVMLKWNL</sequence>
<evidence type="ECO:0000313" key="2">
    <source>
        <dbReference type="Proteomes" id="UP000074561"/>
    </source>
</evidence>